<keyword evidence="2" id="KW-1185">Reference proteome</keyword>
<evidence type="ECO:0000313" key="2">
    <source>
        <dbReference type="Proteomes" id="UP001153148"/>
    </source>
</evidence>
<proteinExistence type="predicted"/>
<accession>A0ABN7PF30</accession>
<sequence>MHHSGTRQALVLPFRMFSKKFHKFFKEFVPEAVSKRETSGVTRNDFLQILLQLKQKGGIYSEENPNENEHKRKFV</sequence>
<dbReference type="Proteomes" id="UP001153148">
    <property type="component" value="Unassembled WGS sequence"/>
</dbReference>
<gene>
    <name evidence="1" type="ORF">TPAB3V08_LOCUS13313</name>
</gene>
<reference evidence="1" key="1">
    <citation type="submission" date="2021-03" db="EMBL/GenBank/DDBJ databases">
        <authorList>
            <person name="Tran Van P."/>
        </authorList>
    </citation>
    <scope>NUCLEOTIDE SEQUENCE</scope>
</reference>
<evidence type="ECO:0000313" key="1">
    <source>
        <dbReference type="EMBL" id="CAG2066370.1"/>
    </source>
</evidence>
<name>A0ABN7PF30_TIMPD</name>
<feature type="non-terminal residue" evidence="1">
    <location>
        <position position="75"/>
    </location>
</feature>
<comment type="caution">
    <text evidence="1">The sequence shown here is derived from an EMBL/GenBank/DDBJ whole genome shotgun (WGS) entry which is preliminary data.</text>
</comment>
<organism evidence="1 2">
    <name type="scientific">Timema podura</name>
    <name type="common">Walking stick</name>
    <dbReference type="NCBI Taxonomy" id="61482"/>
    <lineage>
        <taxon>Eukaryota</taxon>
        <taxon>Metazoa</taxon>
        <taxon>Ecdysozoa</taxon>
        <taxon>Arthropoda</taxon>
        <taxon>Hexapoda</taxon>
        <taxon>Insecta</taxon>
        <taxon>Pterygota</taxon>
        <taxon>Neoptera</taxon>
        <taxon>Polyneoptera</taxon>
        <taxon>Phasmatodea</taxon>
        <taxon>Timematodea</taxon>
        <taxon>Timematoidea</taxon>
        <taxon>Timematidae</taxon>
        <taxon>Timema</taxon>
    </lineage>
</organism>
<protein>
    <submittedName>
        <fullName evidence="1">Uncharacterized protein</fullName>
    </submittedName>
</protein>
<dbReference type="EMBL" id="CAJPIN010053462">
    <property type="protein sequence ID" value="CAG2066370.1"/>
    <property type="molecule type" value="Genomic_DNA"/>
</dbReference>